<keyword evidence="2" id="KW-1185">Reference proteome</keyword>
<dbReference type="Proteomes" id="UP000219435">
    <property type="component" value="Unassembled WGS sequence"/>
</dbReference>
<dbReference type="RefSeq" id="WP_097193895.1">
    <property type="nucleotide sequence ID" value="NZ_OBQI01000001.1"/>
</dbReference>
<gene>
    <name evidence="1" type="ORF">SAMN05660748_1074</name>
</gene>
<accession>A0A285V4C4</accession>
<evidence type="ECO:0000313" key="2">
    <source>
        <dbReference type="Proteomes" id="UP000219435"/>
    </source>
</evidence>
<sequence>MPHIDLPADLNLVDDDGLNLARVFLTDAPTAGAVVVAGTATAWSWVVVEDVGDGWVRFRPTAAPGG</sequence>
<name>A0A285V4C4_9ACTN</name>
<dbReference type="AlphaFoldDB" id="A0A285V4C4"/>
<reference evidence="2" key="1">
    <citation type="submission" date="2017-08" db="EMBL/GenBank/DDBJ databases">
        <authorList>
            <person name="Varghese N."/>
            <person name="Submissions S."/>
        </authorList>
    </citation>
    <scope>NUCLEOTIDE SEQUENCE [LARGE SCALE GENOMIC DNA]</scope>
    <source>
        <strain evidence="2">DSM 4725</strain>
    </source>
</reference>
<protein>
    <submittedName>
        <fullName evidence="1">Uncharacterized protein</fullName>
    </submittedName>
</protein>
<organism evidence="1 2">
    <name type="scientific">Blastococcus aggregatus</name>
    <dbReference type="NCBI Taxonomy" id="38502"/>
    <lineage>
        <taxon>Bacteria</taxon>
        <taxon>Bacillati</taxon>
        <taxon>Actinomycetota</taxon>
        <taxon>Actinomycetes</taxon>
        <taxon>Geodermatophilales</taxon>
        <taxon>Geodermatophilaceae</taxon>
        <taxon>Blastococcus</taxon>
    </lineage>
</organism>
<dbReference type="EMBL" id="OBQI01000001">
    <property type="protein sequence ID" value="SOC47846.1"/>
    <property type="molecule type" value="Genomic_DNA"/>
</dbReference>
<proteinExistence type="predicted"/>
<evidence type="ECO:0000313" key="1">
    <source>
        <dbReference type="EMBL" id="SOC47846.1"/>
    </source>
</evidence>